<gene>
    <name evidence="1" type="ORF">BOO69_16430</name>
</gene>
<dbReference type="AlphaFoldDB" id="A0A1J0WMI5"/>
<dbReference type="Proteomes" id="UP000181897">
    <property type="component" value="Chromosome"/>
</dbReference>
<accession>A0A1J0WMI5</accession>
<evidence type="ECO:0008006" key="3">
    <source>
        <dbReference type="Google" id="ProtNLM"/>
    </source>
</evidence>
<dbReference type="Pfam" id="PF12974">
    <property type="entry name" value="Phosphonate-bd"/>
    <property type="match status" value="1"/>
</dbReference>
<evidence type="ECO:0000313" key="1">
    <source>
        <dbReference type="EMBL" id="APE45551.1"/>
    </source>
</evidence>
<name>A0A1J0WMI5_9RHOB</name>
<dbReference type="Gene3D" id="3.40.190.10">
    <property type="entry name" value="Periplasmic binding protein-like II"/>
    <property type="match status" value="1"/>
</dbReference>
<protein>
    <recommendedName>
        <fullName evidence="3">Phosphate ABC transporter substrate-binding protein</fullName>
    </recommendedName>
</protein>
<dbReference type="PANTHER" id="PTHR35841">
    <property type="entry name" value="PHOSPHONATES-BINDING PERIPLASMIC PROTEIN"/>
    <property type="match status" value="1"/>
</dbReference>
<reference evidence="1 2" key="1">
    <citation type="submission" date="2016-11" db="EMBL/GenBank/DDBJ databases">
        <title>Complete genome sequence of Sulfitobacter sp. AM1-D1, a toxic bacteria associated with marine dinoflagellate Alexandrium minutum in East China Sea.</title>
        <authorList>
            <person name="Yang Q."/>
            <person name="Zhang X."/>
            <person name="Tian X."/>
        </authorList>
    </citation>
    <scope>NUCLEOTIDE SEQUENCE [LARGE SCALE GENOMIC DNA]</scope>
    <source>
        <strain evidence="1 2">AM1-D1</strain>
    </source>
</reference>
<organism evidence="1 2">
    <name type="scientific">Sulfitobacter alexandrii</name>
    <dbReference type="NCBI Taxonomy" id="1917485"/>
    <lineage>
        <taxon>Bacteria</taxon>
        <taxon>Pseudomonadati</taxon>
        <taxon>Pseudomonadota</taxon>
        <taxon>Alphaproteobacteria</taxon>
        <taxon>Rhodobacterales</taxon>
        <taxon>Roseobacteraceae</taxon>
        <taxon>Sulfitobacter</taxon>
    </lineage>
</organism>
<dbReference type="KEGG" id="suam:BOO69_16430"/>
<dbReference type="OrthoDB" id="7353682at2"/>
<dbReference type="SUPFAM" id="SSF53850">
    <property type="entry name" value="Periplasmic binding protein-like II"/>
    <property type="match status" value="1"/>
</dbReference>
<evidence type="ECO:0000313" key="2">
    <source>
        <dbReference type="Proteomes" id="UP000181897"/>
    </source>
</evidence>
<sequence length="250" mass="27190">MIASLMMYLRPETEAAHLRYWDALRRALRARGVPAPAEMCNAAEAFSVWTAPDLVLSQTCGMPFRTRLHDRVTLVGTPDFGVDGCPPGYYRSAVVVRADDARPSLRDFADARFAFNDAGSQSGLAAMHAVALAEGFWFGDRRQTGGHRASALAVAEGEADIAALDAVTWRLIRRYDPFAAGLRVLTWTPPTPGLPYITGPGMDRAQVFDAVVEAIEHLTEADRDVLGLLGLVDIPARDYLAIRNPPPGDL</sequence>
<dbReference type="EMBL" id="CP018076">
    <property type="protein sequence ID" value="APE45551.1"/>
    <property type="molecule type" value="Genomic_DNA"/>
</dbReference>
<keyword evidence="2" id="KW-1185">Reference proteome</keyword>
<dbReference type="PANTHER" id="PTHR35841:SF1">
    <property type="entry name" value="PHOSPHONATES-BINDING PERIPLASMIC PROTEIN"/>
    <property type="match status" value="1"/>
</dbReference>
<proteinExistence type="predicted"/>
<dbReference type="STRING" id="1917485.BOO69_16430"/>